<feature type="compositionally biased region" description="Basic and acidic residues" evidence="1">
    <location>
        <begin position="54"/>
        <end position="70"/>
    </location>
</feature>
<dbReference type="Proteomes" id="UP000299102">
    <property type="component" value="Unassembled WGS sequence"/>
</dbReference>
<accession>A0A4C1SR22</accession>
<comment type="caution">
    <text evidence="2">The sequence shown here is derived from an EMBL/GenBank/DDBJ whole genome shotgun (WGS) entry which is preliminary data.</text>
</comment>
<dbReference type="AlphaFoldDB" id="A0A4C1SR22"/>
<sequence length="125" mass="14637">MYRENHVPLGWGHRKGYVRPHGGGGVLERLKYDHVQREVQHSRTGIETVNHYLNQERDRDWNQEKGKDQEGTVIESEPVCSDNVERSSRKRSDSEQLTGRRRPARPAESSQTKRSMKVRYLPDEI</sequence>
<keyword evidence="3" id="KW-1185">Reference proteome</keyword>
<feature type="compositionally biased region" description="Basic and acidic residues" evidence="1">
    <location>
        <begin position="83"/>
        <end position="94"/>
    </location>
</feature>
<dbReference type="EMBL" id="BGZK01000011">
    <property type="protein sequence ID" value="GBP03777.1"/>
    <property type="molecule type" value="Genomic_DNA"/>
</dbReference>
<name>A0A4C1SR22_EUMVA</name>
<reference evidence="2 3" key="1">
    <citation type="journal article" date="2019" name="Commun. Biol.">
        <title>The bagworm genome reveals a unique fibroin gene that provides high tensile strength.</title>
        <authorList>
            <person name="Kono N."/>
            <person name="Nakamura H."/>
            <person name="Ohtoshi R."/>
            <person name="Tomita M."/>
            <person name="Numata K."/>
            <person name="Arakawa K."/>
        </authorList>
    </citation>
    <scope>NUCLEOTIDE SEQUENCE [LARGE SCALE GENOMIC DNA]</scope>
</reference>
<feature type="compositionally biased region" description="Polar residues" evidence="1">
    <location>
        <begin position="42"/>
        <end position="53"/>
    </location>
</feature>
<feature type="region of interest" description="Disordered" evidence="1">
    <location>
        <begin position="38"/>
        <end position="125"/>
    </location>
</feature>
<protein>
    <submittedName>
        <fullName evidence="2">Uncharacterized protein</fullName>
    </submittedName>
</protein>
<gene>
    <name evidence="2" type="ORF">EVAR_2496_1</name>
</gene>
<evidence type="ECO:0000256" key="1">
    <source>
        <dbReference type="SAM" id="MobiDB-lite"/>
    </source>
</evidence>
<proteinExistence type="predicted"/>
<organism evidence="2 3">
    <name type="scientific">Eumeta variegata</name>
    <name type="common">Bagworm moth</name>
    <name type="synonym">Eumeta japonica</name>
    <dbReference type="NCBI Taxonomy" id="151549"/>
    <lineage>
        <taxon>Eukaryota</taxon>
        <taxon>Metazoa</taxon>
        <taxon>Ecdysozoa</taxon>
        <taxon>Arthropoda</taxon>
        <taxon>Hexapoda</taxon>
        <taxon>Insecta</taxon>
        <taxon>Pterygota</taxon>
        <taxon>Neoptera</taxon>
        <taxon>Endopterygota</taxon>
        <taxon>Lepidoptera</taxon>
        <taxon>Glossata</taxon>
        <taxon>Ditrysia</taxon>
        <taxon>Tineoidea</taxon>
        <taxon>Psychidae</taxon>
        <taxon>Oiketicinae</taxon>
        <taxon>Eumeta</taxon>
    </lineage>
</organism>
<evidence type="ECO:0000313" key="2">
    <source>
        <dbReference type="EMBL" id="GBP03777.1"/>
    </source>
</evidence>
<evidence type="ECO:0000313" key="3">
    <source>
        <dbReference type="Proteomes" id="UP000299102"/>
    </source>
</evidence>